<organism evidence="2 3">
    <name type="scientific">Pseudidiomarina aestuarii</name>
    <dbReference type="NCBI Taxonomy" id="624146"/>
    <lineage>
        <taxon>Bacteria</taxon>
        <taxon>Pseudomonadati</taxon>
        <taxon>Pseudomonadota</taxon>
        <taxon>Gammaproteobacteria</taxon>
        <taxon>Alteromonadales</taxon>
        <taxon>Idiomarinaceae</taxon>
        <taxon>Pseudidiomarina</taxon>
    </lineage>
</organism>
<dbReference type="NCBIfam" id="TIGR00254">
    <property type="entry name" value="GGDEF"/>
    <property type="match status" value="1"/>
</dbReference>
<dbReference type="InterPro" id="IPR003018">
    <property type="entry name" value="GAF"/>
</dbReference>
<dbReference type="SMART" id="SM00267">
    <property type="entry name" value="GGDEF"/>
    <property type="match status" value="1"/>
</dbReference>
<dbReference type="AlphaFoldDB" id="A0A7Z7EUI3"/>
<protein>
    <submittedName>
        <fullName evidence="2">GGDEF domain-containing protein</fullName>
    </submittedName>
</protein>
<keyword evidence="3" id="KW-1185">Reference proteome</keyword>
<dbReference type="SUPFAM" id="SSF55781">
    <property type="entry name" value="GAF domain-like"/>
    <property type="match status" value="1"/>
</dbReference>
<dbReference type="PROSITE" id="PS50887">
    <property type="entry name" value="GGDEF"/>
    <property type="match status" value="1"/>
</dbReference>
<gene>
    <name evidence="2" type="ORF">CWE22_08665</name>
</gene>
<dbReference type="Proteomes" id="UP000287766">
    <property type="component" value="Unassembled WGS sequence"/>
</dbReference>
<feature type="domain" description="GGDEF" evidence="1">
    <location>
        <begin position="201"/>
        <end position="332"/>
    </location>
</feature>
<dbReference type="InterPro" id="IPR029787">
    <property type="entry name" value="Nucleotide_cyclase"/>
</dbReference>
<name>A0A7Z7EUI3_9GAMM</name>
<reference evidence="3" key="1">
    <citation type="journal article" date="2018" name="Front. Microbiol.">
        <title>Genome-Based Analysis Reveals the Taxonomy and Diversity of the Family Idiomarinaceae.</title>
        <authorList>
            <person name="Liu Y."/>
            <person name="Lai Q."/>
            <person name="Shao Z."/>
        </authorList>
    </citation>
    <scope>NUCLEOTIDE SEQUENCE [LARGE SCALE GENOMIC DNA]</scope>
    <source>
        <strain evidence="3">KYW314</strain>
    </source>
</reference>
<evidence type="ECO:0000259" key="1">
    <source>
        <dbReference type="PROSITE" id="PS50887"/>
    </source>
</evidence>
<dbReference type="EMBL" id="PIPR01000001">
    <property type="protein sequence ID" value="RUO42201.1"/>
    <property type="molecule type" value="Genomic_DNA"/>
</dbReference>
<dbReference type="PANTHER" id="PTHR46663">
    <property type="entry name" value="DIGUANYLATE CYCLASE DGCT-RELATED"/>
    <property type="match status" value="1"/>
</dbReference>
<proteinExistence type="predicted"/>
<dbReference type="Gene3D" id="3.30.450.40">
    <property type="match status" value="1"/>
</dbReference>
<dbReference type="SMART" id="SM00065">
    <property type="entry name" value="GAF"/>
    <property type="match status" value="1"/>
</dbReference>
<dbReference type="InterPro" id="IPR052163">
    <property type="entry name" value="DGC-Regulatory_Protein"/>
</dbReference>
<accession>A0A7Z7EUI3</accession>
<dbReference type="Pfam" id="PF00990">
    <property type="entry name" value="GGDEF"/>
    <property type="match status" value="1"/>
</dbReference>
<sequence>MPSRQQLKQVIKIQSETAKLGLDLGRVMQFVVEETLPLVGAEGAAIELAEDGQMVYRAASGIAEPHLGLRLNMETSLSGHCVQTGEILHCSDCLSDDRVDKAACARMNLRSMIVLPLTFQDTTVGVLKAMSTSVDKFSEDDIEAIGMLCDLVAASMYYSVKYDIDKLVYRATHDSLTGLANRSLFMDNLKNSHQQTELGYTSLGLLMLDLDGLKQVNDELGHQAGDAMILEFSKRLKGATRSTDTVARIGGDEFAVLLLPFDKSDQLTAFTARIHEALAKPLAYNDRLISIQASIGSAELPSDGIDFNQLLEVADQRMYENKRRRKMSQTPE</sequence>
<dbReference type="Gene3D" id="3.30.70.270">
    <property type="match status" value="1"/>
</dbReference>
<dbReference type="InterPro" id="IPR043128">
    <property type="entry name" value="Rev_trsase/Diguanyl_cyclase"/>
</dbReference>
<dbReference type="SUPFAM" id="SSF55073">
    <property type="entry name" value="Nucleotide cyclase"/>
    <property type="match status" value="1"/>
</dbReference>
<dbReference type="PANTHER" id="PTHR46663:SF2">
    <property type="entry name" value="GGDEF DOMAIN-CONTAINING PROTEIN"/>
    <property type="match status" value="1"/>
</dbReference>
<evidence type="ECO:0000313" key="3">
    <source>
        <dbReference type="Proteomes" id="UP000287766"/>
    </source>
</evidence>
<evidence type="ECO:0000313" key="2">
    <source>
        <dbReference type="EMBL" id="RUO42201.1"/>
    </source>
</evidence>
<dbReference type="Pfam" id="PF13185">
    <property type="entry name" value="GAF_2"/>
    <property type="match status" value="1"/>
</dbReference>
<dbReference type="CDD" id="cd01949">
    <property type="entry name" value="GGDEF"/>
    <property type="match status" value="1"/>
</dbReference>
<comment type="caution">
    <text evidence="2">The sequence shown here is derived from an EMBL/GenBank/DDBJ whole genome shotgun (WGS) entry which is preliminary data.</text>
</comment>
<dbReference type="InterPro" id="IPR000160">
    <property type="entry name" value="GGDEF_dom"/>
</dbReference>
<dbReference type="RefSeq" id="WP_169930921.1">
    <property type="nucleotide sequence ID" value="NZ_PIPR01000001.1"/>
</dbReference>
<dbReference type="InterPro" id="IPR029016">
    <property type="entry name" value="GAF-like_dom_sf"/>
</dbReference>